<evidence type="ECO:0000313" key="3">
    <source>
        <dbReference type="Proteomes" id="UP000291101"/>
    </source>
</evidence>
<feature type="transmembrane region" description="Helical" evidence="1">
    <location>
        <begin position="88"/>
        <end position="109"/>
    </location>
</feature>
<proteinExistence type="predicted"/>
<accession>A0A4Q2TAV8</accession>
<keyword evidence="1" id="KW-1133">Transmembrane helix</keyword>
<keyword evidence="1" id="KW-0812">Transmembrane</keyword>
<dbReference type="RefSeq" id="WP_129424405.1">
    <property type="nucleotide sequence ID" value="NZ_SDWV01000002.1"/>
</dbReference>
<feature type="transmembrane region" description="Helical" evidence="1">
    <location>
        <begin position="6"/>
        <end position="26"/>
    </location>
</feature>
<name>A0A4Q2TAV8_9ACTN</name>
<evidence type="ECO:0000256" key="1">
    <source>
        <dbReference type="SAM" id="Phobius"/>
    </source>
</evidence>
<dbReference type="OrthoDB" id="193443at2"/>
<gene>
    <name evidence="2" type="ORF">EUA94_02660</name>
</gene>
<feature type="transmembrane region" description="Helical" evidence="1">
    <location>
        <begin position="47"/>
        <end position="68"/>
    </location>
</feature>
<dbReference type="Proteomes" id="UP000291101">
    <property type="component" value="Unassembled WGS sequence"/>
</dbReference>
<organism evidence="2 3">
    <name type="scientific">Nocardioides zhouii</name>
    <dbReference type="NCBI Taxonomy" id="1168729"/>
    <lineage>
        <taxon>Bacteria</taxon>
        <taxon>Bacillati</taxon>
        <taxon>Actinomycetota</taxon>
        <taxon>Actinomycetes</taxon>
        <taxon>Propionibacteriales</taxon>
        <taxon>Nocardioidaceae</taxon>
        <taxon>Nocardioides</taxon>
    </lineage>
</organism>
<dbReference type="EMBL" id="SDWV01000002">
    <property type="protein sequence ID" value="RYC14228.1"/>
    <property type="molecule type" value="Genomic_DNA"/>
</dbReference>
<reference evidence="2 3" key="1">
    <citation type="submission" date="2019-01" db="EMBL/GenBank/DDBJ databases">
        <title>Novel species of Nocardioides.</title>
        <authorList>
            <person name="Liu Q."/>
            <person name="X Y.-H."/>
        </authorList>
    </citation>
    <scope>NUCLEOTIDE SEQUENCE [LARGE SCALE GENOMIC DNA]</scope>
    <source>
        <strain evidence="2 3">HLT2-9</strain>
    </source>
</reference>
<protein>
    <submittedName>
        <fullName evidence="2">Uncharacterized protein</fullName>
    </submittedName>
</protein>
<sequence length="143" mass="15724">MDWTATSYLTYLAITVPLTIWVATTLSSNGRVFLEDVFGDNAALADAINKLLVVGFYLLNVGFVLLYLRTGELVVDLPSLMEVVSLKVGVVMVVLGLIHFTNVYVFNSIRRRVRMESLRTPPLAPQWDHGPVAPATTGDVPCD</sequence>
<evidence type="ECO:0000313" key="2">
    <source>
        <dbReference type="EMBL" id="RYC14228.1"/>
    </source>
</evidence>
<dbReference type="AlphaFoldDB" id="A0A4Q2TAV8"/>
<comment type="caution">
    <text evidence="2">The sequence shown here is derived from an EMBL/GenBank/DDBJ whole genome shotgun (WGS) entry which is preliminary data.</text>
</comment>
<keyword evidence="1" id="KW-0472">Membrane</keyword>
<keyword evidence="3" id="KW-1185">Reference proteome</keyword>